<dbReference type="InterPro" id="IPR029045">
    <property type="entry name" value="ClpP/crotonase-like_dom_sf"/>
</dbReference>
<dbReference type="Proteomes" id="UP000050454">
    <property type="component" value="Unassembled WGS sequence"/>
</dbReference>
<evidence type="ECO:0000313" key="3">
    <source>
        <dbReference type="Proteomes" id="UP000050454"/>
    </source>
</evidence>
<dbReference type="STRING" id="1605367.AFM12_08195"/>
<proteinExistence type="predicted"/>
<dbReference type="AlphaFoldDB" id="A0A0P7BV53"/>
<reference evidence="2 3" key="1">
    <citation type="submission" date="2015-07" db="EMBL/GenBank/DDBJ databases">
        <title>The draft genome sequence of Leadbetterella sp. JN14-9.</title>
        <authorList>
            <person name="Liu Y."/>
            <person name="Du J."/>
            <person name="Shao Z."/>
        </authorList>
    </citation>
    <scope>NUCLEOTIDE SEQUENCE [LARGE SCALE GENOMIC DNA]</scope>
    <source>
        <strain evidence="2 3">JN14-9</strain>
    </source>
</reference>
<sequence>MKKITFLIGTVLLSLNTSIAQKEQPAEKLKSKCTLVFEDAYEKVEKNYAGWHEKTGSNKDKKKFDKLTKETRERVRNVNEPAECYFMMNDWLSFFEDGHLFINIPEPYTKPEPEEERAKRAARTASVSYRSEEQFRKFLDSKPNQHELVGIWETEDKNYRLGMIEEGKGEFTAFLMEAKDELWTAGKSKFTLSEKYKDHYEAEYRYFDFTAETKFARHIKDYLVIEGIYKMKKVYPKPQTIVSNVDILTKLPDYRVEQIDDKTVLITLPPFTMYDSDDVIMAMVTKYSPLISSTENLIVDLRNNPGGNENAFAALYPYIADKPIVRKGGMFRSSEDNIVLLSHELESIQTDPKFKRILAPKLNKVISLMKNNPNGYVQGPDKVFQYVKPSVYPKKVAILVNENTASTAESVTLEAKQSDKTIVIGTRTKGLADYIEVRDWGLPAFGWRLAIGMAKSMRDQDIDNKGIKPDVKVPSNEVDWVGFATEYLSKR</sequence>
<dbReference type="GO" id="GO:0006508">
    <property type="term" value="P:proteolysis"/>
    <property type="evidence" value="ECO:0007669"/>
    <property type="project" value="InterPro"/>
</dbReference>
<dbReference type="GO" id="GO:0008236">
    <property type="term" value="F:serine-type peptidase activity"/>
    <property type="evidence" value="ECO:0007669"/>
    <property type="project" value="InterPro"/>
</dbReference>
<dbReference type="OrthoDB" id="2327485at2"/>
<evidence type="ECO:0000313" key="2">
    <source>
        <dbReference type="EMBL" id="KPM48582.1"/>
    </source>
</evidence>
<dbReference type="EMBL" id="LGTQ01000006">
    <property type="protein sequence ID" value="KPM48582.1"/>
    <property type="molecule type" value="Genomic_DNA"/>
</dbReference>
<dbReference type="SUPFAM" id="SSF52096">
    <property type="entry name" value="ClpP/crotonase"/>
    <property type="match status" value="1"/>
</dbReference>
<evidence type="ECO:0000259" key="1">
    <source>
        <dbReference type="SMART" id="SM00245"/>
    </source>
</evidence>
<dbReference type="Gene3D" id="3.30.750.44">
    <property type="match status" value="1"/>
</dbReference>
<dbReference type="RefSeq" id="WP_055146473.1">
    <property type="nucleotide sequence ID" value="NZ_JXSZ01000006.1"/>
</dbReference>
<gene>
    <name evidence="2" type="ORF">AFM12_08195</name>
</gene>
<protein>
    <recommendedName>
        <fullName evidence="1">Tail specific protease domain-containing protein</fullName>
    </recommendedName>
</protein>
<dbReference type="GO" id="GO:0007165">
    <property type="term" value="P:signal transduction"/>
    <property type="evidence" value="ECO:0007669"/>
    <property type="project" value="TreeGrafter"/>
</dbReference>
<dbReference type="Gene3D" id="3.90.226.10">
    <property type="entry name" value="2-enoyl-CoA Hydratase, Chain A, domain 1"/>
    <property type="match status" value="1"/>
</dbReference>
<dbReference type="InterPro" id="IPR005151">
    <property type="entry name" value="Tail-specific_protease"/>
</dbReference>
<name>A0A0P7BV53_9BACT</name>
<feature type="domain" description="Tail specific protease" evidence="1">
    <location>
        <begin position="294"/>
        <end position="474"/>
    </location>
</feature>
<dbReference type="SMART" id="SM00245">
    <property type="entry name" value="TSPc"/>
    <property type="match status" value="1"/>
</dbReference>
<organism evidence="2 3">
    <name type="scientific">Jiulongibacter sediminis</name>
    <dbReference type="NCBI Taxonomy" id="1605367"/>
    <lineage>
        <taxon>Bacteria</taxon>
        <taxon>Pseudomonadati</taxon>
        <taxon>Bacteroidota</taxon>
        <taxon>Cytophagia</taxon>
        <taxon>Cytophagales</taxon>
        <taxon>Leadbetterellaceae</taxon>
        <taxon>Jiulongibacter</taxon>
    </lineage>
</organism>
<dbReference type="PANTHER" id="PTHR32060">
    <property type="entry name" value="TAIL-SPECIFIC PROTEASE"/>
    <property type="match status" value="1"/>
</dbReference>
<dbReference type="PANTHER" id="PTHR32060:SF30">
    <property type="entry name" value="CARBOXY-TERMINAL PROCESSING PROTEASE CTPA"/>
    <property type="match status" value="1"/>
</dbReference>
<keyword evidence="3" id="KW-1185">Reference proteome</keyword>
<dbReference type="GO" id="GO:0004175">
    <property type="term" value="F:endopeptidase activity"/>
    <property type="evidence" value="ECO:0007669"/>
    <property type="project" value="TreeGrafter"/>
</dbReference>
<accession>A0A0P7BV53</accession>
<dbReference type="GO" id="GO:0030288">
    <property type="term" value="C:outer membrane-bounded periplasmic space"/>
    <property type="evidence" value="ECO:0007669"/>
    <property type="project" value="TreeGrafter"/>
</dbReference>
<dbReference type="Pfam" id="PF03572">
    <property type="entry name" value="Peptidase_S41"/>
    <property type="match status" value="1"/>
</dbReference>
<comment type="caution">
    <text evidence="2">The sequence shown here is derived from an EMBL/GenBank/DDBJ whole genome shotgun (WGS) entry which is preliminary data.</text>
</comment>